<evidence type="ECO:0000259" key="6">
    <source>
        <dbReference type="PROSITE" id="PS50931"/>
    </source>
</evidence>
<dbReference type="OrthoDB" id="9803735at2"/>
<evidence type="ECO:0000313" key="8">
    <source>
        <dbReference type="Proteomes" id="UP000184510"/>
    </source>
</evidence>
<dbReference type="SUPFAM" id="SSF46785">
    <property type="entry name" value="Winged helix' DNA-binding domain"/>
    <property type="match status" value="1"/>
</dbReference>
<dbReference type="PANTHER" id="PTHR30346">
    <property type="entry name" value="TRANSCRIPTIONAL DUAL REGULATOR HCAR-RELATED"/>
    <property type="match status" value="1"/>
</dbReference>
<gene>
    <name evidence="7" type="ORF">SAMN02745181_0615</name>
</gene>
<keyword evidence="4" id="KW-0010">Activator</keyword>
<evidence type="ECO:0000313" key="7">
    <source>
        <dbReference type="EMBL" id="SHI66766.1"/>
    </source>
</evidence>
<proteinExistence type="inferred from homology"/>
<dbReference type="PRINTS" id="PR00039">
    <property type="entry name" value="HTHLYSR"/>
</dbReference>
<dbReference type="AlphaFoldDB" id="A0A1M6D0I7"/>
<evidence type="ECO:0000256" key="2">
    <source>
        <dbReference type="ARBA" id="ARBA00023015"/>
    </source>
</evidence>
<dbReference type="FunFam" id="1.10.10.10:FF:000001">
    <property type="entry name" value="LysR family transcriptional regulator"/>
    <property type="match status" value="1"/>
</dbReference>
<dbReference type="GO" id="GO:0003677">
    <property type="term" value="F:DNA binding"/>
    <property type="evidence" value="ECO:0007669"/>
    <property type="project" value="UniProtKB-KW"/>
</dbReference>
<dbReference type="InterPro" id="IPR036388">
    <property type="entry name" value="WH-like_DNA-bd_sf"/>
</dbReference>
<feature type="domain" description="HTH lysR-type" evidence="6">
    <location>
        <begin position="1"/>
        <end position="58"/>
    </location>
</feature>
<dbReference type="Proteomes" id="UP000184510">
    <property type="component" value="Unassembled WGS sequence"/>
</dbReference>
<dbReference type="GO" id="GO:0032993">
    <property type="term" value="C:protein-DNA complex"/>
    <property type="evidence" value="ECO:0007669"/>
    <property type="project" value="TreeGrafter"/>
</dbReference>
<evidence type="ECO:0000256" key="4">
    <source>
        <dbReference type="ARBA" id="ARBA00023159"/>
    </source>
</evidence>
<keyword evidence="5" id="KW-0804">Transcription</keyword>
<evidence type="ECO:0000256" key="1">
    <source>
        <dbReference type="ARBA" id="ARBA00009437"/>
    </source>
</evidence>
<name>A0A1M6D0I7_9BACT</name>
<dbReference type="STRING" id="1123071.SAMN02745181_0615"/>
<keyword evidence="2" id="KW-0805">Transcription regulation</keyword>
<dbReference type="InterPro" id="IPR000847">
    <property type="entry name" value="LysR_HTH_N"/>
</dbReference>
<dbReference type="Gene3D" id="3.40.190.10">
    <property type="entry name" value="Periplasmic binding protein-like II"/>
    <property type="match status" value="2"/>
</dbReference>
<dbReference type="FunCoup" id="A0A1M6D0I7">
    <property type="interactions" value="176"/>
</dbReference>
<dbReference type="Pfam" id="PF00126">
    <property type="entry name" value="HTH_1"/>
    <property type="match status" value="1"/>
</dbReference>
<evidence type="ECO:0000256" key="3">
    <source>
        <dbReference type="ARBA" id="ARBA00023125"/>
    </source>
</evidence>
<sequence>MELRQLRYFVTAVEMGSISKAAEACRVAQPSLSQQISALEHELGVQVLERSSRGVRPTPEGEKVLEHARKMLLEGETLQAELSGMGKEIRGSLRMGVIPTVAPYLIGELLLELKQNYPGLDLELVEDRTQVLIERLSKGDIECAVVSDIRVKDAKTWSVRVDELYHEPLVAALPAKHVLARRRAKPKPEEINAGELIYLKEGHCLLDQTLKVCRVKAPDQRIKCDQLETALAMVDSGAGIAVVPQRAAERYHFPNVVVRPFAEPQPTRMIGLMRRRSGGLSPLAEVIARCLQRIVGAG</sequence>
<dbReference type="GO" id="GO:0003700">
    <property type="term" value="F:DNA-binding transcription factor activity"/>
    <property type="evidence" value="ECO:0007669"/>
    <property type="project" value="InterPro"/>
</dbReference>
<dbReference type="InterPro" id="IPR036390">
    <property type="entry name" value="WH_DNA-bd_sf"/>
</dbReference>
<dbReference type="PROSITE" id="PS50931">
    <property type="entry name" value="HTH_LYSR"/>
    <property type="match status" value="1"/>
</dbReference>
<dbReference type="SUPFAM" id="SSF53850">
    <property type="entry name" value="Periplasmic binding protein-like II"/>
    <property type="match status" value="1"/>
</dbReference>
<dbReference type="InterPro" id="IPR005119">
    <property type="entry name" value="LysR_subst-bd"/>
</dbReference>
<dbReference type="EMBL" id="FQYR01000002">
    <property type="protein sequence ID" value="SHI66766.1"/>
    <property type="molecule type" value="Genomic_DNA"/>
</dbReference>
<reference evidence="7 8" key="1">
    <citation type="submission" date="2016-11" db="EMBL/GenBank/DDBJ databases">
        <authorList>
            <person name="Jaros S."/>
            <person name="Januszkiewicz K."/>
            <person name="Wedrychowicz H."/>
        </authorList>
    </citation>
    <scope>NUCLEOTIDE SEQUENCE [LARGE SCALE GENOMIC DNA]</scope>
    <source>
        <strain evidence="7 8">DSM 18772</strain>
    </source>
</reference>
<dbReference type="Pfam" id="PF03466">
    <property type="entry name" value="LysR_substrate"/>
    <property type="match status" value="1"/>
</dbReference>
<dbReference type="InParanoid" id="A0A1M6D0I7"/>
<dbReference type="Gene3D" id="1.10.10.10">
    <property type="entry name" value="Winged helix-like DNA-binding domain superfamily/Winged helix DNA-binding domain"/>
    <property type="match status" value="1"/>
</dbReference>
<organism evidence="7 8">
    <name type="scientific">Rubritalea squalenifaciens DSM 18772</name>
    <dbReference type="NCBI Taxonomy" id="1123071"/>
    <lineage>
        <taxon>Bacteria</taxon>
        <taxon>Pseudomonadati</taxon>
        <taxon>Verrucomicrobiota</taxon>
        <taxon>Verrucomicrobiia</taxon>
        <taxon>Verrucomicrobiales</taxon>
        <taxon>Rubritaleaceae</taxon>
        <taxon>Rubritalea</taxon>
    </lineage>
</organism>
<keyword evidence="3" id="KW-0238">DNA-binding</keyword>
<accession>A0A1M6D0I7</accession>
<keyword evidence="8" id="KW-1185">Reference proteome</keyword>
<protein>
    <submittedName>
        <fullName evidence="7">LysR family transcriptional regulator, hydrogen peroxide-inducible genes activator</fullName>
    </submittedName>
</protein>
<dbReference type="CDD" id="cd08411">
    <property type="entry name" value="PBP2_OxyR"/>
    <property type="match status" value="1"/>
</dbReference>
<evidence type="ECO:0000256" key="5">
    <source>
        <dbReference type="ARBA" id="ARBA00023163"/>
    </source>
</evidence>
<dbReference type="RefSeq" id="WP_143158012.1">
    <property type="nucleotide sequence ID" value="NZ_FQYR01000002.1"/>
</dbReference>
<comment type="similarity">
    <text evidence="1">Belongs to the LysR transcriptional regulatory family.</text>
</comment>
<dbReference type="PANTHER" id="PTHR30346:SF26">
    <property type="entry name" value="HYDROGEN PEROXIDE-INDUCIBLE GENES ACTIVATOR"/>
    <property type="match status" value="1"/>
</dbReference>